<keyword evidence="1" id="KW-0732">Signal</keyword>
<evidence type="ECO:0000256" key="1">
    <source>
        <dbReference type="SAM" id="SignalP"/>
    </source>
</evidence>
<keyword evidence="3" id="KW-1185">Reference proteome</keyword>
<dbReference type="AlphaFoldDB" id="A0A8S3SWZ9"/>
<feature type="signal peptide" evidence="1">
    <location>
        <begin position="1"/>
        <end position="19"/>
    </location>
</feature>
<gene>
    <name evidence="2" type="ORF">MEDL_38431</name>
</gene>
<protein>
    <submittedName>
        <fullName evidence="2">Uncharacterized protein</fullName>
    </submittedName>
</protein>
<sequence>MIAMFLIVVVSCLLSFSHEGSVATNTAECYRSEDILDCRDDAIKFFSGEIDPSINRVLMNHIMKSDQIENVRMKASCVFELTLSSKELCDTVQGVMRYAYIFCSLLLAVLLPHAPLLALLLQAALCSTSIASCSLDDDTTIETYTEEDVTSTEKMSLANEGTESPRKWIIVVREVNGRFRHLNPIRSNLIRNEVVPKRREHHSNWPVGTWRTGNITICVLFFYEDHEEFMEDLFFCSHDFNAVLAEYLDIYTPLENEE</sequence>
<reference evidence="2" key="1">
    <citation type="submission" date="2021-03" db="EMBL/GenBank/DDBJ databases">
        <authorList>
            <person name="Bekaert M."/>
        </authorList>
    </citation>
    <scope>NUCLEOTIDE SEQUENCE</scope>
</reference>
<accession>A0A8S3SWZ9</accession>
<organism evidence="2 3">
    <name type="scientific">Mytilus edulis</name>
    <name type="common">Blue mussel</name>
    <dbReference type="NCBI Taxonomy" id="6550"/>
    <lineage>
        <taxon>Eukaryota</taxon>
        <taxon>Metazoa</taxon>
        <taxon>Spiralia</taxon>
        <taxon>Lophotrochozoa</taxon>
        <taxon>Mollusca</taxon>
        <taxon>Bivalvia</taxon>
        <taxon>Autobranchia</taxon>
        <taxon>Pteriomorphia</taxon>
        <taxon>Mytilida</taxon>
        <taxon>Mytiloidea</taxon>
        <taxon>Mytilidae</taxon>
        <taxon>Mytilinae</taxon>
        <taxon>Mytilus</taxon>
    </lineage>
</organism>
<comment type="caution">
    <text evidence="2">The sequence shown here is derived from an EMBL/GenBank/DDBJ whole genome shotgun (WGS) entry which is preliminary data.</text>
</comment>
<name>A0A8S3SWZ9_MYTED</name>
<evidence type="ECO:0000313" key="3">
    <source>
        <dbReference type="Proteomes" id="UP000683360"/>
    </source>
</evidence>
<feature type="chain" id="PRO_5035801888" evidence="1">
    <location>
        <begin position="20"/>
        <end position="258"/>
    </location>
</feature>
<dbReference type="EMBL" id="CAJPWZ010001844">
    <property type="protein sequence ID" value="CAG2225311.1"/>
    <property type="molecule type" value="Genomic_DNA"/>
</dbReference>
<evidence type="ECO:0000313" key="2">
    <source>
        <dbReference type="EMBL" id="CAG2225311.1"/>
    </source>
</evidence>
<dbReference type="OrthoDB" id="10399233at2759"/>
<proteinExistence type="predicted"/>
<dbReference type="Proteomes" id="UP000683360">
    <property type="component" value="Unassembled WGS sequence"/>
</dbReference>